<gene>
    <name evidence="13" type="ORF">NMOB1V02_LOCUS4591</name>
</gene>
<sequence length="316" mass="34761">MDQGFSPKQRKPLFKLTGDSLLTALSVARKCQLVDPEVKMLVVWAELVESTLDAVQHVKIEYMDPDADSVDTGSVPVREYVFALEGRCFDLLQKREPELFLKVVHRGRVFARMLPHQKETLVKTLHKIGRIVGMCGDGCNDLGALRAADVGLSVASSAEKEASIAPVSDTGSVPVREYVFALEGRCFDLLQKREPELFLKVVHRGRVFARMLPHQKETLVKTLHKIGRIVGMCGDGCNDLGALRAADVGLSVASSAEKEASIAAPFTADDDRNLFAAVDIVREGRSTLCSYLGATTFTVAQCYTYMCFIVMVFTSR</sequence>
<evidence type="ECO:0000313" key="14">
    <source>
        <dbReference type="Proteomes" id="UP000678499"/>
    </source>
</evidence>
<keyword evidence="14" id="KW-1185">Reference proteome</keyword>
<dbReference type="PANTHER" id="PTHR45630">
    <property type="entry name" value="CATION-TRANSPORTING ATPASE-RELATED"/>
    <property type="match status" value="1"/>
</dbReference>
<evidence type="ECO:0000256" key="3">
    <source>
        <dbReference type="ARBA" id="ARBA00022553"/>
    </source>
</evidence>
<dbReference type="GO" id="GO:0005524">
    <property type="term" value="F:ATP binding"/>
    <property type="evidence" value="ECO:0007669"/>
    <property type="project" value="UniProtKB-KW"/>
</dbReference>
<protein>
    <submittedName>
        <fullName evidence="13">Uncharacterized protein</fullName>
    </submittedName>
</protein>
<dbReference type="PANTHER" id="PTHR45630:SF8">
    <property type="entry name" value="CATION-TRANSPORTING ATPASE"/>
    <property type="match status" value="1"/>
</dbReference>
<evidence type="ECO:0000256" key="7">
    <source>
        <dbReference type="ARBA" id="ARBA00022840"/>
    </source>
</evidence>
<accession>A0A7R9BKN6</accession>
<keyword evidence="4 12" id="KW-0812">Transmembrane</keyword>
<evidence type="ECO:0000256" key="4">
    <source>
        <dbReference type="ARBA" id="ARBA00022692"/>
    </source>
</evidence>
<keyword evidence="8" id="KW-0460">Magnesium</keyword>
<comment type="subcellular location">
    <subcellularLocation>
        <location evidence="1">Membrane</location>
        <topology evidence="1">Multi-pass membrane protein</topology>
    </subcellularLocation>
</comment>
<dbReference type="InterPro" id="IPR006544">
    <property type="entry name" value="P-type_TPase_V"/>
</dbReference>
<evidence type="ECO:0000256" key="12">
    <source>
        <dbReference type="SAM" id="Phobius"/>
    </source>
</evidence>
<evidence type="ECO:0000256" key="1">
    <source>
        <dbReference type="ARBA" id="ARBA00004141"/>
    </source>
</evidence>
<comment type="similarity">
    <text evidence="2">Belongs to the cation transport ATPase (P-type) (TC 3.A.3) family. Type V subfamily.</text>
</comment>
<dbReference type="GO" id="GO:0016887">
    <property type="term" value="F:ATP hydrolysis activity"/>
    <property type="evidence" value="ECO:0007669"/>
    <property type="project" value="InterPro"/>
</dbReference>
<dbReference type="FunFam" id="3.40.50.1000:FF:000068">
    <property type="entry name" value="Cation-transporting ATPase"/>
    <property type="match status" value="1"/>
</dbReference>
<dbReference type="GO" id="GO:0019829">
    <property type="term" value="F:ATPase-coupled monoatomic cation transmembrane transporter activity"/>
    <property type="evidence" value="ECO:0007669"/>
    <property type="project" value="TreeGrafter"/>
</dbReference>
<dbReference type="SUPFAM" id="SSF56784">
    <property type="entry name" value="HAD-like"/>
    <property type="match status" value="2"/>
</dbReference>
<keyword evidence="3" id="KW-0597">Phosphoprotein</keyword>
<dbReference type="InterPro" id="IPR023214">
    <property type="entry name" value="HAD_sf"/>
</dbReference>
<dbReference type="NCBIfam" id="TIGR01494">
    <property type="entry name" value="ATPase_P-type"/>
    <property type="match status" value="2"/>
</dbReference>
<keyword evidence="7" id="KW-0067">ATP-binding</keyword>
<dbReference type="GO" id="GO:0016020">
    <property type="term" value="C:membrane"/>
    <property type="evidence" value="ECO:0007669"/>
    <property type="project" value="UniProtKB-SubCell"/>
</dbReference>
<evidence type="ECO:0000256" key="8">
    <source>
        <dbReference type="ARBA" id="ARBA00022842"/>
    </source>
</evidence>
<evidence type="ECO:0000313" key="13">
    <source>
        <dbReference type="EMBL" id="CAD7276841.1"/>
    </source>
</evidence>
<dbReference type="GO" id="GO:0015203">
    <property type="term" value="F:polyamine transmembrane transporter activity"/>
    <property type="evidence" value="ECO:0007669"/>
    <property type="project" value="TreeGrafter"/>
</dbReference>
<dbReference type="GO" id="GO:0046872">
    <property type="term" value="F:metal ion binding"/>
    <property type="evidence" value="ECO:0007669"/>
    <property type="project" value="UniProtKB-KW"/>
</dbReference>
<dbReference type="InterPro" id="IPR036412">
    <property type="entry name" value="HAD-like_sf"/>
</dbReference>
<dbReference type="Gene3D" id="3.40.50.1000">
    <property type="entry name" value="HAD superfamily/HAD-like"/>
    <property type="match status" value="2"/>
</dbReference>
<evidence type="ECO:0000256" key="9">
    <source>
        <dbReference type="ARBA" id="ARBA00022967"/>
    </source>
</evidence>
<name>A0A7R9BKN6_9CRUS</name>
<keyword evidence="11 12" id="KW-0472">Membrane</keyword>
<keyword evidence="10 12" id="KW-1133">Transmembrane helix</keyword>
<dbReference type="GO" id="GO:0006874">
    <property type="term" value="P:intracellular calcium ion homeostasis"/>
    <property type="evidence" value="ECO:0007669"/>
    <property type="project" value="TreeGrafter"/>
</dbReference>
<feature type="transmembrane region" description="Helical" evidence="12">
    <location>
        <begin position="291"/>
        <end position="313"/>
    </location>
</feature>
<dbReference type="InterPro" id="IPR001757">
    <property type="entry name" value="P_typ_ATPase"/>
</dbReference>
<evidence type="ECO:0000256" key="5">
    <source>
        <dbReference type="ARBA" id="ARBA00022723"/>
    </source>
</evidence>
<keyword evidence="6" id="KW-0547">Nucleotide-binding</keyword>
<dbReference type="GO" id="GO:0140358">
    <property type="term" value="F:P-type transmembrane transporter activity"/>
    <property type="evidence" value="ECO:0007669"/>
    <property type="project" value="InterPro"/>
</dbReference>
<reference evidence="13" key="1">
    <citation type="submission" date="2020-11" db="EMBL/GenBank/DDBJ databases">
        <authorList>
            <person name="Tran Van P."/>
        </authorList>
    </citation>
    <scope>NUCLEOTIDE SEQUENCE</scope>
</reference>
<dbReference type="AlphaFoldDB" id="A0A7R9BKN6"/>
<keyword evidence="5" id="KW-0479">Metal-binding</keyword>
<dbReference type="EMBL" id="OA882766">
    <property type="protein sequence ID" value="CAD7276841.1"/>
    <property type="molecule type" value="Genomic_DNA"/>
</dbReference>
<dbReference type="EMBL" id="CAJPEX010000729">
    <property type="protein sequence ID" value="CAG0916993.1"/>
    <property type="molecule type" value="Genomic_DNA"/>
</dbReference>
<evidence type="ECO:0000256" key="2">
    <source>
        <dbReference type="ARBA" id="ARBA00006000"/>
    </source>
</evidence>
<evidence type="ECO:0000256" key="11">
    <source>
        <dbReference type="ARBA" id="ARBA00023136"/>
    </source>
</evidence>
<evidence type="ECO:0000256" key="10">
    <source>
        <dbReference type="ARBA" id="ARBA00022989"/>
    </source>
</evidence>
<proteinExistence type="inferred from homology"/>
<keyword evidence="9" id="KW-1278">Translocase</keyword>
<dbReference type="Proteomes" id="UP000678499">
    <property type="component" value="Unassembled WGS sequence"/>
</dbReference>
<organism evidence="13">
    <name type="scientific">Notodromas monacha</name>
    <dbReference type="NCBI Taxonomy" id="399045"/>
    <lineage>
        <taxon>Eukaryota</taxon>
        <taxon>Metazoa</taxon>
        <taxon>Ecdysozoa</taxon>
        <taxon>Arthropoda</taxon>
        <taxon>Crustacea</taxon>
        <taxon>Oligostraca</taxon>
        <taxon>Ostracoda</taxon>
        <taxon>Podocopa</taxon>
        <taxon>Podocopida</taxon>
        <taxon>Cypridocopina</taxon>
        <taxon>Cypridoidea</taxon>
        <taxon>Cyprididae</taxon>
        <taxon>Notodromas</taxon>
    </lineage>
</organism>
<evidence type="ECO:0000256" key="6">
    <source>
        <dbReference type="ARBA" id="ARBA00022741"/>
    </source>
</evidence>
<dbReference type="OrthoDB" id="48943at2759"/>